<feature type="transmembrane region" description="Helical" evidence="1">
    <location>
        <begin position="121"/>
        <end position="140"/>
    </location>
</feature>
<dbReference type="EMBL" id="MHLC01000028">
    <property type="protein sequence ID" value="OGZ00731.1"/>
    <property type="molecule type" value="Genomic_DNA"/>
</dbReference>
<evidence type="ECO:0000313" key="3">
    <source>
        <dbReference type="Proteomes" id="UP000178495"/>
    </source>
</evidence>
<dbReference type="Proteomes" id="UP000178495">
    <property type="component" value="Unassembled WGS sequence"/>
</dbReference>
<sequence>MFAAFTSHFLLDAIPHWHYQLRAKERDAGMPFGYRLRFDRDLIRDIVTTGMDCAVGTAIPLAAGALVAPTYLWVIFWGAAASVLPDFMQFLYYAFPRSPLRHLQRFHYAIHAKTRLDHKPLVGIPAQIALAAIFLALMLAA</sequence>
<proteinExistence type="predicted"/>
<protein>
    <submittedName>
        <fullName evidence="2">Uncharacterized protein</fullName>
    </submittedName>
</protein>
<comment type="caution">
    <text evidence="2">The sequence shown here is derived from an EMBL/GenBank/DDBJ whole genome shotgun (WGS) entry which is preliminary data.</text>
</comment>
<name>A0A1G2CJ95_9BACT</name>
<organism evidence="2 3">
    <name type="scientific">Candidatus Liptonbacteria bacterium RIFCSPLOWO2_01_FULL_56_20</name>
    <dbReference type="NCBI Taxonomy" id="1798652"/>
    <lineage>
        <taxon>Bacteria</taxon>
        <taxon>Candidatus Liptoniibacteriota</taxon>
    </lineage>
</organism>
<feature type="transmembrane region" description="Helical" evidence="1">
    <location>
        <begin position="46"/>
        <end position="68"/>
    </location>
</feature>
<evidence type="ECO:0000313" key="2">
    <source>
        <dbReference type="EMBL" id="OGZ00731.1"/>
    </source>
</evidence>
<keyword evidence="1" id="KW-0812">Transmembrane</keyword>
<reference evidence="2 3" key="1">
    <citation type="journal article" date="2016" name="Nat. Commun.">
        <title>Thousands of microbial genomes shed light on interconnected biogeochemical processes in an aquifer system.</title>
        <authorList>
            <person name="Anantharaman K."/>
            <person name="Brown C.T."/>
            <person name="Hug L.A."/>
            <person name="Sharon I."/>
            <person name="Castelle C.J."/>
            <person name="Probst A.J."/>
            <person name="Thomas B.C."/>
            <person name="Singh A."/>
            <person name="Wilkins M.J."/>
            <person name="Karaoz U."/>
            <person name="Brodie E.L."/>
            <person name="Williams K.H."/>
            <person name="Hubbard S.S."/>
            <person name="Banfield J.F."/>
        </authorList>
    </citation>
    <scope>NUCLEOTIDE SEQUENCE [LARGE SCALE GENOMIC DNA]</scope>
</reference>
<feature type="transmembrane region" description="Helical" evidence="1">
    <location>
        <begin position="74"/>
        <end position="95"/>
    </location>
</feature>
<accession>A0A1G2CJ95</accession>
<evidence type="ECO:0000256" key="1">
    <source>
        <dbReference type="SAM" id="Phobius"/>
    </source>
</evidence>
<keyword evidence="1" id="KW-1133">Transmembrane helix</keyword>
<keyword evidence="1" id="KW-0472">Membrane</keyword>
<dbReference type="AlphaFoldDB" id="A0A1G2CJ95"/>
<gene>
    <name evidence="2" type="ORF">A3A43_00740</name>
</gene>